<accession>A0A6N6MU41</accession>
<dbReference type="AlphaFoldDB" id="A0A6N6MU41"/>
<comment type="caution">
    <text evidence="2">The sequence shown here is derived from an EMBL/GenBank/DDBJ whole genome shotgun (WGS) entry which is preliminary data.</text>
</comment>
<organism evidence="2 3">
    <name type="scientific">Methylobacterium planeticum</name>
    <dbReference type="NCBI Taxonomy" id="2615211"/>
    <lineage>
        <taxon>Bacteria</taxon>
        <taxon>Pseudomonadati</taxon>
        <taxon>Pseudomonadota</taxon>
        <taxon>Alphaproteobacteria</taxon>
        <taxon>Hyphomicrobiales</taxon>
        <taxon>Methylobacteriaceae</taxon>
        <taxon>Methylobacterium</taxon>
    </lineage>
</organism>
<keyword evidence="3" id="KW-1185">Reference proteome</keyword>
<feature type="compositionally biased region" description="Low complexity" evidence="1">
    <location>
        <begin position="48"/>
        <end position="60"/>
    </location>
</feature>
<protein>
    <submittedName>
        <fullName evidence="2">Uncharacterized protein</fullName>
    </submittedName>
</protein>
<sequence>MRPLRTSRIPHPGPLRGQTSPARARGRVASPAPVLPSATPSRARRPAPRNAAAPTAERPTSPVRERSSARNAHRVRGATHPERSDPSPQPSPARERERGVPPALTTEPQRTPDGGAPSSPVREWSNPRQRNGEGCDASGEVGSLIPTLSRPGEGARRATHTHHGTTMNFGPRCALLSRPGVVESATAER</sequence>
<evidence type="ECO:0000313" key="2">
    <source>
        <dbReference type="EMBL" id="KAB1073922.1"/>
    </source>
</evidence>
<dbReference type="EMBL" id="VZZJ01000006">
    <property type="protein sequence ID" value="KAB1073922.1"/>
    <property type="molecule type" value="Genomic_DNA"/>
</dbReference>
<feature type="region of interest" description="Disordered" evidence="1">
    <location>
        <begin position="1"/>
        <end position="173"/>
    </location>
</feature>
<dbReference type="Proteomes" id="UP000441523">
    <property type="component" value="Unassembled WGS sequence"/>
</dbReference>
<evidence type="ECO:0000256" key="1">
    <source>
        <dbReference type="SAM" id="MobiDB-lite"/>
    </source>
</evidence>
<proteinExistence type="predicted"/>
<gene>
    <name evidence="2" type="ORF">F6X51_09310</name>
</gene>
<name>A0A6N6MU41_9HYPH</name>
<evidence type="ECO:0000313" key="3">
    <source>
        <dbReference type="Proteomes" id="UP000441523"/>
    </source>
</evidence>
<reference evidence="2 3" key="1">
    <citation type="submission" date="2019-09" db="EMBL/GenBank/DDBJ databases">
        <title>YIM 132548 draft genome.</title>
        <authorList>
            <person name="Jiang L."/>
        </authorList>
    </citation>
    <scope>NUCLEOTIDE SEQUENCE [LARGE SCALE GENOMIC DNA]</scope>
    <source>
        <strain evidence="2 3">YIM 132548</strain>
    </source>
</reference>